<organism evidence="3 4">
    <name type="scientific">Camelina sativa</name>
    <name type="common">False flax</name>
    <name type="synonym">Myagrum sativum</name>
    <dbReference type="NCBI Taxonomy" id="90675"/>
    <lineage>
        <taxon>Eukaryota</taxon>
        <taxon>Viridiplantae</taxon>
        <taxon>Streptophyta</taxon>
        <taxon>Embryophyta</taxon>
        <taxon>Tracheophyta</taxon>
        <taxon>Spermatophyta</taxon>
        <taxon>Magnoliopsida</taxon>
        <taxon>eudicotyledons</taxon>
        <taxon>Gunneridae</taxon>
        <taxon>Pentapetalae</taxon>
        <taxon>rosids</taxon>
        <taxon>malvids</taxon>
        <taxon>Brassicales</taxon>
        <taxon>Brassicaceae</taxon>
        <taxon>Camelineae</taxon>
        <taxon>Camelina</taxon>
    </lineage>
</organism>
<gene>
    <name evidence="4" type="primary">LOC104778381</name>
</gene>
<name>A0ABM0YHX6_CAMSA</name>
<dbReference type="PANTHER" id="PTHR34364:SF1">
    <property type="entry name" value="WAS_WASL-INTERACTING FAMILY PROTEIN"/>
    <property type="match status" value="1"/>
</dbReference>
<accession>A0ABM0YHX6</accession>
<feature type="region of interest" description="Disordered" evidence="1">
    <location>
        <begin position="29"/>
        <end position="66"/>
    </location>
</feature>
<feature type="transmembrane region" description="Helical" evidence="2">
    <location>
        <begin position="76"/>
        <end position="94"/>
    </location>
</feature>
<keyword evidence="2" id="KW-1133">Transmembrane helix</keyword>
<proteinExistence type="predicted"/>
<reference evidence="3" key="1">
    <citation type="journal article" date="2014" name="Nat. Commun.">
        <title>The emerging biofuel crop Camelina sativa retains a highly undifferentiated hexaploid genome structure.</title>
        <authorList>
            <person name="Kagale S."/>
            <person name="Koh C."/>
            <person name="Nixon J."/>
            <person name="Bollina V."/>
            <person name="Clarke W.E."/>
            <person name="Tuteja R."/>
            <person name="Spillane C."/>
            <person name="Robinson S.J."/>
            <person name="Links M.G."/>
            <person name="Clarke C."/>
            <person name="Higgins E.E."/>
            <person name="Huebert T."/>
            <person name="Sharpe A.G."/>
            <person name="Parkin I.A."/>
        </authorList>
    </citation>
    <scope>NUCLEOTIDE SEQUENCE [LARGE SCALE GENOMIC DNA]</scope>
    <source>
        <strain evidence="3">cv. DH55</strain>
    </source>
</reference>
<sequence>MSEETPKLFTNKPKKKAIIAQLKHVEANFNNPTVHSPSSSTPSPAAKAAASYSMGGAPPPPPPPLPKESFARRYKYVWPVLLTVNLAIGGYLFLRTKKKDIDPVNEETAAKSVSVAAPVTVEKTVSSTVVAEPMVVKAREPIPEKQQRELFKWMLEEKRKLNPKNAEEKKRIDEEKAILKQFIGSKTIPTL</sequence>
<protein>
    <submittedName>
        <fullName evidence="4">Uncharacterized protein LOC104778381</fullName>
    </submittedName>
</protein>
<dbReference type="Proteomes" id="UP000694864">
    <property type="component" value="Chromosome 3"/>
</dbReference>
<evidence type="ECO:0000256" key="1">
    <source>
        <dbReference type="SAM" id="MobiDB-lite"/>
    </source>
</evidence>
<evidence type="ECO:0000313" key="4">
    <source>
        <dbReference type="RefSeq" id="XP_010501123.1"/>
    </source>
</evidence>
<reference evidence="4" key="2">
    <citation type="submission" date="2025-08" db="UniProtKB">
        <authorList>
            <consortium name="RefSeq"/>
        </authorList>
    </citation>
    <scope>IDENTIFICATION</scope>
    <source>
        <tissue evidence="4">Leaf</tissue>
    </source>
</reference>
<keyword evidence="2" id="KW-0812">Transmembrane</keyword>
<dbReference type="PANTHER" id="PTHR34364">
    <property type="entry name" value="WAS/WASL-INTERACTING FAMILY PROTEIN"/>
    <property type="match status" value="1"/>
</dbReference>
<dbReference type="RefSeq" id="XP_010501123.1">
    <property type="nucleotide sequence ID" value="XM_010502821.1"/>
</dbReference>
<dbReference type="GeneID" id="104778381"/>
<keyword evidence="2" id="KW-0472">Membrane</keyword>
<evidence type="ECO:0000313" key="3">
    <source>
        <dbReference type="Proteomes" id="UP000694864"/>
    </source>
</evidence>
<feature type="compositionally biased region" description="Pro residues" evidence="1">
    <location>
        <begin position="57"/>
        <end position="66"/>
    </location>
</feature>
<evidence type="ECO:0000256" key="2">
    <source>
        <dbReference type="SAM" id="Phobius"/>
    </source>
</evidence>
<keyword evidence="3" id="KW-1185">Reference proteome</keyword>
<feature type="compositionally biased region" description="Low complexity" evidence="1">
    <location>
        <begin position="36"/>
        <end position="53"/>
    </location>
</feature>